<accession>A0A7Y7BA14</accession>
<protein>
    <submittedName>
        <fullName evidence="2">DUF1266 domain-containing protein</fullName>
    </submittedName>
</protein>
<evidence type="ECO:0000259" key="1">
    <source>
        <dbReference type="Pfam" id="PF06889"/>
    </source>
</evidence>
<dbReference type="AlphaFoldDB" id="A0A7Y7BA14"/>
<dbReference type="Pfam" id="PF06889">
    <property type="entry name" value="DUF1266"/>
    <property type="match status" value="1"/>
</dbReference>
<feature type="domain" description="DUF1266" evidence="1">
    <location>
        <begin position="216"/>
        <end position="432"/>
    </location>
</feature>
<sequence>MGLWNTGERPVGWAQPGVWDPRAAAVWQAPSDVEQGLYDALLRGDWDAYLHVLAGTRLFLPVPRAGADADPPTVMFTPWRHPRTGIVCLAVYTEGMLPAPVPDPVFCGYSLGWYAREWNDADPPYLAVNPGTPCEAVIPATSAHRAVWKEHAERAHTRACGCPDRHGRLRALYVGGPLHGPLAHGLACSALLFVKNGELWNAMAYHGGGYFHEKDRLEDWWGIDGPEAWRDAQERLLNADMVGDVWEFALGVRRAMAQDYVGPVEVEHWRRTAEHVLRRRIAEAGETRITPDGVTRGRTLTEDEVEEHVAELHRLIGVITRYEARFRADGLLAEDAYVRTTQAWDYGRASGMARWGLAARYCTLHEAEEAVLRAGIAARSVYSSWEEFSAAYALGRCLHFDEEQFGSWYEEVLQAHRTLTTDPGSPWLNIPWGREGVGLGQGQGQRA</sequence>
<keyword evidence="3" id="KW-1185">Reference proteome</keyword>
<name>A0A7Y7BA14_STRMO</name>
<comment type="caution">
    <text evidence="2">The sequence shown here is derived from an EMBL/GenBank/DDBJ whole genome shotgun (WGS) entry which is preliminary data.</text>
</comment>
<reference evidence="2 3" key="1">
    <citation type="submission" date="2020-04" db="EMBL/GenBank/DDBJ databases">
        <title>Draft Genome Sequence of Streptomyces morookaense DSM 40503, an 8-azaguanine-producing strain.</title>
        <authorList>
            <person name="Qi J."/>
            <person name="Gao J.-M."/>
        </authorList>
    </citation>
    <scope>NUCLEOTIDE SEQUENCE [LARGE SCALE GENOMIC DNA]</scope>
    <source>
        <strain evidence="2 3">DSM 40503</strain>
    </source>
</reference>
<evidence type="ECO:0000313" key="2">
    <source>
        <dbReference type="EMBL" id="NVK81741.1"/>
    </source>
</evidence>
<dbReference type="Proteomes" id="UP000587462">
    <property type="component" value="Unassembled WGS sequence"/>
</dbReference>
<proteinExistence type="predicted"/>
<dbReference type="EMBL" id="JABBXF010000090">
    <property type="protein sequence ID" value="NVK81741.1"/>
    <property type="molecule type" value="Genomic_DNA"/>
</dbReference>
<dbReference type="InterPro" id="IPR009677">
    <property type="entry name" value="DUF1266"/>
</dbReference>
<dbReference type="RefSeq" id="WP_171086758.1">
    <property type="nucleotide sequence ID" value="NZ_BNBU01000009.1"/>
</dbReference>
<organism evidence="2 3">
    <name type="scientific">Streptomyces morookaense</name>
    <name type="common">Streptoverticillium morookaense</name>
    <dbReference type="NCBI Taxonomy" id="1970"/>
    <lineage>
        <taxon>Bacteria</taxon>
        <taxon>Bacillati</taxon>
        <taxon>Actinomycetota</taxon>
        <taxon>Actinomycetes</taxon>
        <taxon>Kitasatosporales</taxon>
        <taxon>Streptomycetaceae</taxon>
        <taxon>Streptomyces</taxon>
    </lineage>
</organism>
<gene>
    <name evidence="2" type="ORF">HG542_29430</name>
</gene>
<evidence type="ECO:0000313" key="3">
    <source>
        <dbReference type="Proteomes" id="UP000587462"/>
    </source>
</evidence>